<dbReference type="Proteomes" id="UP000051922">
    <property type="component" value="Unassembled WGS sequence"/>
</dbReference>
<keyword evidence="5 9" id="KW-0822">Tryptophan biosynthesis</keyword>
<dbReference type="PROSITE" id="PS00167">
    <property type="entry name" value="TRP_SYNTHASE_ALPHA"/>
    <property type="match status" value="1"/>
</dbReference>
<keyword evidence="6 9" id="KW-0057">Aromatic amino acid biosynthesis</keyword>
<dbReference type="InterPro" id="IPR011060">
    <property type="entry name" value="RibuloseP-bd_barrel"/>
</dbReference>
<dbReference type="FunFam" id="3.20.20.70:FF:000037">
    <property type="entry name" value="Tryptophan synthase alpha chain"/>
    <property type="match status" value="1"/>
</dbReference>
<evidence type="ECO:0000256" key="8">
    <source>
        <dbReference type="ARBA" id="ARBA00049047"/>
    </source>
</evidence>
<evidence type="ECO:0000256" key="9">
    <source>
        <dbReference type="HAMAP-Rule" id="MF_00131"/>
    </source>
</evidence>
<keyword evidence="7 9" id="KW-0456">Lyase</keyword>
<dbReference type="CDD" id="cd04724">
    <property type="entry name" value="Tryptophan_synthase_alpha"/>
    <property type="match status" value="1"/>
</dbReference>
<organism evidence="11 12">
    <name type="scientific">Lacticaseibacillus pantheris DSM 15945 = JCM 12539 = NBRC 106106</name>
    <dbReference type="NCBI Taxonomy" id="1423783"/>
    <lineage>
        <taxon>Bacteria</taxon>
        <taxon>Bacillati</taxon>
        <taxon>Bacillota</taxon>
        <taxon>Bacilli</taxon>
        <taxon>Lactobacillales</taxon>
        <taxon>Lactobacillaceae</taxon>
        <taxon>Lacticaseibacillus</taxon>
    </lineage>
</organism>
<dbReference type="PANTHER" id="PTHR43406">
    <property type="entry name" value="TRYPTOPHAN SYNTHASE, ALPHA CHAIN"/>
    <property type="match status" value="1"/>
</dbReference>
<dbReference type="Gene3D" id="3.20.20.70">
    <property type="entry name" value="Aldolase class I"/>
    <property type="match status" value="1"/>
</dbReference>
<evidence type="ECO:0000256" key="2">
    <source>
        <dbReference type="ARBA" id="ARBA00004733"/>
    </source>
</evidence>
<reference evidence="11 12" key="1">
    <citation type="journal article" date="2015" name="Genome Announc.">
        <title>Expanding the biotechnology potential of lactobacilli through comparative genomics of 213 strains and associated genera.</title>
        <authorList>
            <person name="Sun Z."/>
            <person name="Harris H.M."/>
            <person name="McCann A."/>
            <person name="Guo C."/>
            <person name="Argimon S."/>
            <person name="Zhang W."/>
            <person name="Yang X."/>
            <person name="Jeffery I.B."/>
            <person name="Cooney J.C."/>
            <person name="Kagawa T.F."/>
            <person name="Liu W."/>
            <person name="Song Y."/>
            <person name="Salvetti E."/>
            <person name="Wrobel A."/>
            <person name="Rasinkangas P."/>
            <person name="Parkhill J."/>
            <person name="Rea M.C."/>
            <person name="O'Sullivan O."/>
            <person name="Ritari J."/>
            <person name="Douillard F.P."/>
            <person name="Paul Ross R."/>
            <person name="Yang R."/>
            <person name="Briner A.E."/>
            <person name="Felis G.E."/>
            <person name="de Vos W.M."/>
            <person name="Barrangou R."/>
            <person name="Klaenhammer T.R."/>
            <person name="Caufield P.W."/>
            <person name="Cui Y."/>
            <person name="Zhang H."/>
            <person name="O'Toole P.W."/>
        </authorList>
    </citation>
    <scope>NUCLEOTIDE SEQUENCE [LARGE SCALE GENOMIC DNA]</scope>
    <source>
        <strain evidence="11 12">DSM 15945</strain>
    </source>
</reference>
<comment type="pathway">
    <text evidence="2 9">Amino-acid biosynthesis; L-tryptophan biosynthesis; L-tryptophan from chorismate: step 5/5.</text>
</comment>
<proteinExistence type="inferred from homology"/>
<evidence type="ECO:0000256" key="10">
    <source>
        <dbReference type="RuleBase" id="RU003662"/>
    </source>
</evidence>
<dbReference type="PATRIC" id="fig|1423783.4.peg.2041"/>
<evidence type="ECO:0000256" key="5">
    <source>
        <dbReference type="ARBA" id="ARBA00022822"/>
    </source>
</evidence>
<dbReference type="Pfam" id="PF00290">
    <property type="entry name" value="Trp_syntA"/>
    <property type="match status" value="1"/>
</dbReference>
<evidence type="ECO:0000256" key="1">
    <source>
        <dbReference type="ARBA" id="ARBA00003365"/>
    </source>
</evidence>
<dbReference type="InterPro" id="IPR018204">
    <property type="entry name" value="Trp_synthase_alpha_AS"/>
</dbReference>
<dbReference type="InterPro" id="IPR013785">
    <property type="entry name" value="Aldolase_TIM"/>
</dbReference>
<evidence type="ECO:0000256" key="3">
    <source>
        <dbReference type="ARBA" id="ARBA00011270"/>
    </source>
</evidence>
<evidence type="ECO:0000256" key="7">
    <source>
        <dbReference type="ARBA" id="ARBA00023239"/>
    </source>
</evidence>
<feature type="active site" description="Proton acceptor" evidence="9">
    <location>
        <position position="44"/>
    </location>
</feature>
<dbReference type="STRING" id="1423783.FC50_GL001992"/>
<evidence type="ECO:0000256" key="6">
    <source>
        <dbReference type="ARBA" id="ARBA00023141"/>
    </source>
</evidence>
<sequence length="256" mass="26976">MSHLTAAFNHGKAFIPFIVAGDPDADSTVNNIVAMANAGADIIELGIPFSDPVADGPVIQAGDLRAFAGGISVDEVFAIVAAARQQTDTPIVFLTYANIPFKYGYERFCARCAELNVGGLVIPDLPYEEQGEIRPAAEQYGIDIIMLITLTSGDRVARLAEAASGFIYVVSSEGITGERDEFDQRLSSLFAEIRQHTDVPAALGFGIHTPEQAADLSRFVDGIIVGSAIVDIAAQHGTAAATAIGDYTKTMKAAIA</sequence>
<dbReference type="GO" id="GO:0004834">
    <property type="term" value="F:tryptophan synthase activity"/>
    <property type="evidence" value="ECO:0007669"/>
    <property type="project" value="UniProtKB-UniRule"/>
</dbReference>
<dbReference type="PANTHER" id="PTHR43406:SF1">
    <property type="entry name" value="TRYPTOPHAN SYNTHASE ALPHA CHAIN, CHLOROPLASTIC"/>
    <property type="match status" value="1"/>
</dbReference>
<comment type="subunit">
    <text evidence="3 9">Tetramer of two alpha and two beta chains.</text>
</comment>
<accession>A0A0R1TTR5</accession>
<dbReference type="OrthoDB" id="9804578at2"/>
<protein>
    <recommendedName>
        <fullName evidence="9">Tryptophan synthase alpha chain</fullName>
        <ecNumber evidence="9">4.2.1.20</ecNumber>
    </recommendedName>
</protein>
<dbReference type="EMBL" id="AZFJ01000059">
    <property type="protein sequence ID" value="KRL84679.1"/>
    <property type="molecule type" value="Genomic_DNA"/>
</dbReference>
<comment type="function">
    <text evidence="1 9">The alpha subunit is responsible for the aldol cleavage of indoleglycerol phosphate to indole and glyceraldehyde 3-phosphate.</text>
</comment>
<keyword evidence="12" id="KW-1185">Reference proteome</keyword>
<dbReference type="SUPFAM" id="SSF51366">
    <property type="entry name" value="Ribulose-phoshate binding barrel"/>
    <property type="match status" value="1"/>
</dbReference>
<comment type="caution">
    <text evidence="11">The sequence shown here is derived from an EMBL/GenBank/DDBJ whole genome shotgun (WGS) entry which is preliminary data.</text>
</comment>
<keyword evidence="4 9" id="KW-0028">Amino-acid biosynthesis</keyword>
<dbReference type="HAMAP" id="MF_00131">
    <property type="entry name" value="Trp_synth_alpha"/>
    <property type="match status" value="1"/>
</dbReference>
<comment type="similarity">
    <text evidence="9 10">Belongs to the TrpA family.</text>
</comment>
<feature type="active site" description="Proton acceptor" evidence="9">
    <location>
        <position position="55"/>
    </location>
</feature>
<evidence type="ECO:0000313" key="12">
    <source>
        <dbReference type="Proteomes" id="UP000051922"/>
    </source>
</evidence>
<evidence type="ECO:0000256" key="4">
    <source>
        <dbReference type="ARBA" id="ARBA00022605"/>
    </source>
</evidence>
<evidence type="ECO:0000313" key="11">
    <source>
        <dbReference type="EMBL" id="KRL84679.1"/>
    </source>
</evidence>
<comment type="catalytic activity">
    <reaction evidence="8 9">
        <text>(1S,2R)-1-C-(indol-3-yl)glycerol 3-phosphate + L-serine = D-glyceraldehyde 3-phosphate + L-tryptophan + H2O</text>
        <dbReference type="Rhea" id="RHEA:10532"/>
        <dbReference type="ChEBI" id="CHEBI:15377"/>
        <dbReference type="ChEBI" id="CHEBI:33384"/>
        <dbReference type="ChEBI" id="CHEBI:57912"/>
        <dbReference type="ChEBI" id="CHEBI:58866"/>
        <dbReference type="ChEBI" id="CHEBI:59776"/>
        <dbReference type="EC" id="4.2.1.20"/>
    </reaction>
</comment>
<dbReference type="GO" id="GO:0005829">
    <property type="term" value="C:cytosol"/>
    <property type="evidence" value="ECO:0007669"/>
    <property type="project" value="TreeGrafter"/>
</dbReference>
<dbReference type="UniPathway" id="UPA00035">
    <property type="reaction ID" value="UER00044"/>
</dbReference>
<gene>
    <name evidence="9" type="primary">trpA</name>
    <name evidence="11" type="ORF">FC50_GL001992</name>
</gene>
<dbReference type="AlphaFoldDB" id="A0A0R1TTR5"/>
<dbReference type="InterPro" id="IPR002028">
    <property type="entry name" value="Trp_synthase_suA"/>
</dbReference>
<dbReference type="EC" id="4.2.1.20" evidence="9"/>
<dbReference type="RefSeq" id="WP_056957094.1">
    <property type="nucleotide sequence ID" value="NZ_AZFJ01000059.1"/>
</dbReference>
<dbReference type="NCBIfam" id="TIGR00262">
    <property type="entry name" value="trpA"/>
    <property type="match status" value="1"/>
</dbReference>
<name>A0A0R1TTR5_9LACO</name>